<feature type="transmembrane region" description="Helical" evidence="9">
    <location>
        <begin position="60"/>
        <end position="77"/>
    </location>
</feature>
<dbReference type="InterPro" id="IPR036526">
    <property type="entry name" value="C-N_Hydrolase_sf"/>
</dbReference>
<feature type="transmembrane region" description="Helical" evidence="9">
    <location>
        <begin position="15"/>
        <end position="48"/>
    </location>
</feature>
<dbReference type="GO" id="GO:0005886">
    <property type="term" value="C:plasma membrane"/>
    <property type="evidence" value="ECO:0007669"/>
    <property type="project" value="UniProtKB-SubCell"/>
</dbReference>
<evidence type="ECO:0000256" key="9">
    <source>
        <dbReference type="HAMAP-Rule" id="MF_01148"/>
    </source>
</evidence>
<evidence type="ECO:0000256" key="2">
    <source>
        <dbReference type="ARBA" id="ARBA00010065"/>
    </source>
</evidence>
<dbReference type="PANTHER" id="PTHR38686:SF1">
    <property type="entry name" value="APOLIPOPROTEIN N-ACYLTRANSFERASE"/>
    <property type="match status" value="1"/>
</dbReference>
<sequence length="503" mass="54187">MIPDILTHEKSRNDFIALLAGAATPLAFAPFDLFPLALLAPAVLFVLWNGTSGARAAWRGFLFGFGMFGVGVSWIYVSLHTYGNMPAPLAGLAVVFFVALLAAFPAAVGWLQAYFQTLAIGWRLVLVAPAIWVLLEWSRSWFLTGFPWLHLGYSQVDTPLAAIAPLAGVYGVSFAAAASAGLLAAAWVDRRLAGRLYVPAAAALWIVAWLIGSITWVQPLGAPIQAALVQGNTPLTVKWRPEYRNEIVDKYLALSDSALGAQLIVWPEAAVPDYFDRIGPTLVPRIERIAKDRDADFLVGAIERDPGKSTYYNSVFVIGGAAGSYRKQHLVPFGEFLPLPALLGGLLNYLQIPMSNFSVGTGDQALLRAAGHVIGVSVCYEDAFGEEVIKALPAASLLVNVSEDSWFGRSFAPHQRLQMARMRAIEAGRPMLRAANTGPSAIIDHRGLVLARSPQFQSYVLQGSVQPTVGATAYARIGNVPVVSALLIVLGALAWRARRLRSS</sequence>
<comment type="caution">
    <text evidence="11">The sequence shown here is derived from an EMBL/GenBank/DDBJ whole genome shotgun (WGS) entry which is preliminary data.</text>
</comment>
<keyword evidence="4 9" id="KW-0808">Transferase</keyword>
<dbReference type="NCBIfam" id="TIGR00546">
    <property type="entry name" value="lnt"/>
    <property type="match status" value="1"/>
</dbReference>
<comment type="subcellular location">
    <subcellularLocation>
        <location evidence="1 9">Cell membrane</location>
        <topology evidence="1 9">Multi-pass membrane protein</topology>
    </subcellularLocation>
</comment>
<dbReference type="Proteomes" id="UP000179076">
    <property type="component" value="Unassembled WGS sequence"/>
</dbReference>
<dbReference type="PANTHER" id="PTHR38686">
    <property type="entry name" value="APOLIPOPROTEIN N-ACYLTRANSFERASE"/>
    <property type="match status" value="1"/>
</dbReference>
<dbReference type="InterPro" id="IPR004563">
    <property type="entry name" value="Apolipo_AcylTrfase"/>
</dbReference>
<keyword evidence="5 9" id="KW-0812">Transmembrane</keyword>
<keyword evidence="6 9" id="KW-1133">Transmembrane helix</keyword>
<keyword evidence="8 9" id="KW-0012">Acyltransferase</keyword>
<dbReference type="HAMAP" id="MF_01148">
    <property type="entry name" value="Lnt"/>
    <property type="match status" value="1"/>
</dbReference>
<evidence type="ECO:0000313" key="11">
    <source>
        <dbReference type="EMBL" id="OGI68767.1"/>
    </source>
</evidence>
<dbReference type="Pfam" id="PF00795">
    <property type="entry name" value="CN_hydrolase"/>
    <property type="match status" value="1"/>
</dbReference>
<accession>A0A1F6VGI2</accession>
<evidence type="ECO:0000256" key="1">
    <source>
        <dbReference type="ARBA" id="ARBA00004651"/>
    </source>
</evidence>
<dbReference type="UniPathway" id="UPA00666"/>
<feature type="transmembrane region" description="Helical" evidence="9">
    <location>
        <begin position="162"/>
        <end position="184"/>
    </location>
</feature>
<dbReference type="InterPro" id="IPR003010">
    <property type="entry name" value="C-N_Hydrolase"/>
</dbReference>
<organism evidence="11 12">
    <name type="scientific">Candidatus Muproteobacteria bacterium RBG_16_60_9</name>
    <dbReference type="NCBI Taxonomy" id="1817755"/>
    <lineage>
        <taxon>Bacteria</taxon>
        <taxon>Pseudomonadati</taxon>
        <taxon>Pseudomonadota</taxon>
        <taxon>Candidatus Muproteobacteria</taxon>
    </lineage>
</organism>
<dbReference type="AlphaFoldDB" id="A0A1F6VGI2"/>
<evidence type="ECO:0000256" key="8">
    <source>
        <dbReference type="ARBA" id="ARBA00023315"/>
    </source>
</evidence>
<evidence type="ECO:0000256" key="6">
    <source>
        <dbReference type="ARBA" id="ARBA00022989"/>
    </source>
</evidence>
<dbReference type="PROSITE" id="PS50263">
    <property type="entry name" value="CN_HYDROLASE"/>
    <property type="match status" value="1"/>
</dbReference>
<evidence type="ECO:0000256" key="3">
    <source>
        <dbReference type="ARBA" id="ARBA00022475"/>
    </source>
</evidence>
<evidence type="ECO:0000256" key="4">
    <source>
        <dbReference type="ARBA" id="ARBA00022679"/>
    </source>
</evidence>
<feature type="transmembrane region" description="Helical" evidence="9">
    <location>
        <begin position="473"/>
        <end position="495"/>
    </location>
</feature>
<evidence type="ECO:0000313" key="12">
    <source>
        <dbReference type="Proteomes" id="UP000179076"/>
    </source>
</evidence>
<evidence type="ECO:0000256" key="7">
    <source>
        <dbReference type="ARBA" id="ARBA00023136"/>
    </source>
</evidence>
<dbReference type="GO" id="GO:0042158">
    <property type="term" value="P:lipoprotein biosynthetic process"/>
    <property type="evidence" value="ECO:0007669"/>
    <property type="project" value="UniProtKB-UniRule"/>
</dbReference>
<keyword evidence="7 9" id="KW-0472">Membrane</keyword>
<comment type="pathway">
    <text evidence="9">Protein modification; lipoprotein biosynthesis (N-acyl transfer).</text>
</comment>
<dbReference type="SUPFAM" id="SSF56317">
    <property type="entry name" value="Carbon-nitrogen hydrolase"/>
    <property type="match status" value="1"/>
</dbReference>
<proteinExistence type="inferred from homology"/>
<name>A0A1F6VGI2_9PROT</name>
<dbReference type="Pfam" id="PF20154">
    <property type="entry name" value="LNT_N"/>
    <property type="match status" value="1"/>
</dbReference>
<feature type="transmembrane region" description="Helical" evidence="9">
    <location>
        <begin position="123"/>
        <end position="142"/>
    </location>
</feature>
<feature type="transmembrane region" description="Helical" evidence="9">
    <location>
        <begin position="89"/>
        <end position="111"/>
    </location>
</feature>
<feature type="domain" description="CN hydrolase" evidence="10">
    <location>
        <begin position="224"/>
        <end position="467"/>
    </location>
</feature>
<dbReference type="EC" id="2.3.1.269" evidence="9"/>
<keyword evidence="3 9" id="KW-1003">Cell membrane</keyword>
<feature type="transmembrane region" description="Helical" evidence="9">
    <location>
        <begin position="196"/>
        <end position="217"/>
    </location>
</feature>
<evidence type="ECO:0000256" key="5">
    <source>
        <dbReference type="ARBA" id="ARBA00022692"/>
    </source>
</evidence>
<reference evidence="11 12" key="1">
    <citation type="journal article" date="2016" name="Nat. Commun.">
        <title>Thousands of microbial genomes shed light on interconnected biogeochemical processes in an aquifer system.</title>
        <authorList>
            <person name="Anantharaman K."/>
            <person name="Brown C.T."/>
            <person name="Hug L.A."/>
            <person name="Sharon I."/>
            <person name="Castelle C.J."/>
            <person name="Probst A.J."/>
            <person name="Thomas B.C."/>
            <person name="Singh A."/>
            <person name="Wilkins M.J."/>
            <person name="Karaoz U."/>
            <person name="Brodie E.L."/>
            <person name="Williams K.H."/>
            <person name="Hubbard S.S."/>
            <person name="Banfield J.F."/>
        </authorList>
    </citation>
    <scope>NUCLEOTIDE SEQUENCE [LARGE SCALE GENOMIC DNA]</scope>
</reference>
<keyword evidence="11" id="KW-0449">Lipoprotein</keyword>
<protein>
    <recommendedName>
        <fullName evidence="9">Apolipoprotein N-acyltransferase</fullName>
        <shortName evidence="9">ALP N-acyltransferase</shortName>
        <ecNumber evidence="9">2.3.1.269</ecNumber>
    </recommendedName>
</protein>
<dbReference type="InterPro" id="IPR045378">
    <property type="entry name" value="LNT_N"/>
</dbReference>
<dbReference type="Gene3D" id="3.60.110.10">
    <property type="entry name" value="Carbon-nitrogen hydrolase"/>
    <property type="match status" value="1"/>
</dbReference>
<gene>
    <name evidence="9" type="primary">lnt</name>
    <name evidence="11" type="ORF">A2W18_14510</name>
</gene>
<dbReference type="EMBL" id="MFSP01000038">
    <property type="protein sequence ID" value="OGI68767.1"/>
    <property type="molecule type" value="Genomic_DNA"/>
</dbReference>
<evidence type="ECO:0000259" key="10">
    <source>
        <dbReference type="PROSITE" id="PS50263"/>
    </source>
</evidence>
<dbReference type="CDD" id="cd07571">
    <property type="entry name" value="ALP_N-acyl_transferase"/>
    <property type="match status" value="1"/>
</dbReference>
<comment type="catalytic activity">
    <reaction evidence="9">
        <text>N-terminal S-1,2-diacyl-sn-glyceryl-L-cysteinyl-[lipoprotein] + a glycerophospholipid = N-acyl-S-1,2-diacyl-sn-glyceryl-L-cysteinyl-[lipoprotein] + a 2-acyl-sn-glycero-3-phospholipid + H(+)</text>
        <dbReference type="Rhea" id="RHEA:48228"/>
        <dbReference type="Rhea" id="RHEA-COMP:14681"/>
        <dbReference type="Rhea" id="RHEA-COMP:14684"/>
        <dbReference type="ChEBI" id="CHEBI:15378"/>
        <dbReference type="ChEBI" id="CHEBI:136912"/>
        <dbReference type="ChEBI" id="CHEBI:140656"/>
        <dbReference type="ChEBI" id="CHEBI:140657"/>
        <dbReference type="ChEBI" id="CHEBI:140660"/>
        <dbReference type="EC" id="2.3.1.269"/>
    </reaction>
</comment>
<dbReference type="GO" id="GO:0016410">
    <property type="term" value="F:N-acyltransferase activity"/>
    <property type="evidence" value="ECO:0007669"/>
    <property type="project" value="UniProtKB-UniRule"/>
</dbReference>
<comment type="similarity">
    <text evidence="2 9">Belongs to the CN hydrolase family. Apolipoprotein N-acyltransferase subfamily.</text>
</comment>
<comment type="function">
    <text evidence="9">Catalyzes the phospholipid dependent N-acylation of the N-terminal cysteine of apolipoprotein, the last step in lipoprotein maturation.</text>
</comment>